<evidence type="ECO:0000256" key="4">
    <source>
        <dbReference type="ARBA" id="ARBA00022729"/>
    </source>
</evidence>
<dbReference type="RefSeq" id="WP_369668101.1">
    <property type="nucleotide sequence ID" value="NZ_JBDKXB010000026.1"/>
</dbReference>
<reference evidence="10 11" key="1">
    <citation type="submission" date="2024-05" db="EMBL/GenBank/DDBJ databases">
        <title>Genome Sequence and Characterization of the New Strain Purple Sulfur Bacterium of Genus Thioalkalicoccus.</title>
        <authorList>
            <person name="Bryantseva I.A."/>
            <person name="Kyndt J.A."/>
            <person name="Imhoff J.F."/>
        </authorList>
    </citation>
    <scope>NUCLEOTIDE SEQUENCE [LARGE SCALE GENOMIC DNA]</scope>
    <source>
        <strain evidence="10 11">Um2</strain>
    </source>
</reference>
<sequence length="333" mass="36145">MKAYPGLVAAVVLVAGSWSTVGLAEPDPSVMRLSALPAMTHPDDNLPTPEKIALGHQLFVDPRLSGTGEMACQGCHFHELGWTDAKPLSRKDDGSMNTRHTPTLYNVGYQTAWYWDGRATTLEGQIMAAWRAQIVADPEKATAVINEVPGYREQFEVVWGGAATPETIVKSLAAYLRTKNSDDSPWDRYEMGETDAVSADAVAGHRLFMGEAGCAACHAPPYYGNSTFFNIGLEYGKAEPDLGRYNVTNNDADRHAFKTPTLRSVARSAPYFHDGSVATLEEAVRYMAAGGGPDPHKSELLVDRELSDEQIAQLVAFLEALTSDEGWEAPAIP</sequence>
<name>A0ABV4BIA4_9GAMM</name>
<dbReference type="Pfam" id="PF00034">
    <property type="entry name" value="Cytochrom_C"/>
    <property type="match status" value="1"/>
</dbReference>
<gene>
    <name evidence="10" type="ORF">ABC977_15015</name>
</gene>
<dbReference type="Gene3D" id="1.10.760.10">
    <property type="entry name" value="Cytochrome c-like domain"/>
    <property type="match status" value="2"/>
</dbReference>
<evidence type="ECO:0000313" key="11">
    <source>
        <dbReference type="Proteomes" id="UP001564408"/>
    </source>
</evidence>
<keyword evidence="6 10" id="KW-0560">Oxidoreductase</keyword>
<dbReference type="InterPro" id="IPR026259">
    <property type="entry name" value="MauG/Cytc_peroxidase"/>
</dbReference>
<accession>A0ABV4BIA4</accession>
<evidence type="ECO:0000256" key="6">
    <source>
        <dbReference type="ARBA" id="ARBA00023002"/>
    </source>
</evidence>
<comment type="caution">
    <text evidence="10">The sequence shown here is derived from an EMBL/GenBank/DDBJ whole genome shotgun (WGS) entry which is preliminary data.</text>
</comment>
<evidence type="ECO:0000256" key="3">
    <source>
        <dbReference type="ARBA" id="ARBA00022723"/>
    </source>
</evidence>
<dbReference type="InterPro" id="IPR009056">
    <property type="entry name" value="Cyt_c-like_dom"/>
</dbReference>
<evidence type="ECO:0000256" key="2">
    <source>
        <dbReference type="ARBA" id="ARBA00022617"/>
    </source>
</evidence>
<dbReference type="SUPFAM" id="SSF46626">
    <property type="entry name" value="Cytochrome c"/>
    <property type="match status" value="2"/>
</dbReference>
<protein>
    <submittedName>
        <fullName evidence="10">Cytochrome c peroxidase</fullName>
        <ecNumber evidence="10">1.11.1.5</ecNumber>
    </submittedName>
</protein>
<dbReference type="InterPro" id="IPR051395">
    <property type="entry name" value="Cytochrome_c_Peroxidase/MauG"/>
</dbReference>
<dbReference type="InterPro" id="IPR036909">
    <property type="entry name" value="Cyt_c-like_dom_sf"/>
</dbReference>
<feature type="domain" description="Cytochrome c" evidence="9">
    <location>
        <begin position="199"/>
        <end position="322"/>
    </location>
</feature>
<comment type="subcellular location">
    <subcellularLocation>
        <location evidence="1">Periplasm</location>
    </subcellularLocation>
</comment>
<dbReference type="EC" id="1.11.1.5" evidence="10"/>
<dbReference type="EMBL" id="JBDKXB010000026">
    <property type="protein sequence ID" value="MEY6433714.1"/>
    <property type="molecule type" value="Genomic_DNA"/>
</dbReference>
<dbReference type="InterPro" id="IPR004852">
    <property type="entry name" value="Di-haem_cyt_c_peroxidsae"/>
</dbReference>
<evidence type="ECO:0000256" key="5">
    <source>
        <dbReference type="ARBA" id="ARBA00022764"/>
    </source>
</evidence>
<evidence type="ECO:0000259" key="9">
    <source>
        <dbReference type="PROSITE" id="PS51007"/>
    </source>
</evidence>
<dbReference type="PROSITE" id="PS51007">
    <property type="entry name" value="CYTC"/>
    <property type="match status" value="1"/>
</dbReference>
<evidence type="ECO:0000256" key="1">
    <source>
        <dbReference type="ARBA" id="ARBA00004418"/>
    </source>
</evidence>
<dbReference type="GO" id="GO:0004130">
    <property type="term" value="F:cytochrome-c peroxidase activity"/>
    <property type="evidence" value="ECO:0007669"/>
    <property type="project" value="UniProtKB-EC"/>
</dbReference>
<keyword evidence="2 8" id="KW-0349">Heme</keyword>
<evidence type="ECO:0000256" key="8">
    <source>
        <dbReference type="PROSITE-ProRule" id="PRU00433"/>
    </source>
</evidence>
<keyword evidence="11" id="KW-1185">Reference proteome</keyword>
<dbReference type="Proteomes" id="UP001564408">
    <property type="component" value="Unassembled WGS sequence"/>
</dbReference>
<evidence type="ECO:0000256" key="7">
    <source>
        <dbReference type="ARBA" id="ARBA00023004"/>
    </source>
</evidence>
<keyword evidence="4" id="KW-0732">Signal</keyword>
<keyword evidence="5" id="KW-0574">Periplasm</keyword>
<organism evidence="10 11">
    <name type="scientific">Thioalkalicoccus limnaeus</name>
    <dbReference type="NCBI Taxonomy" id="120681"/>
    <lineage>
        <taxon>Bacteria</taxon>
        <taxon>Pseudomonadati</taxon>
        <taxon>Pseudomonadota</taxon>
        <taxon>Gammaproteobacteria</taxon>
        <taxon>Chromatiales</taxon>
        <taxon>Chromatiaceae</taxon>
        <taxon>Thioalkalicoccus</taxon>
    </lineage>
</organism>
<keyword evidence="10" id="KW-0575">Peroxidase</keyword>
<proteinExistence type="predicted"/>
<keyword evidence="7 8" id="KW-0408">Iron</keyword>
<dbReference type="Pfam" id="PF03150">
    <property type="entry name" value="CCP_MauG"/>
    <property type="match status" value="1"/>
</dbReference>
<keyword evidence="3 8" id="KW-0479">Metal-binding</keyword>
<dbReference type="PANTHER" id="PTHR30600">
    <property type="entry name" value="CYTOCHROME C PEROXIDASE-RELATED"/>
    <property type="match status" value="1"/>
</dbReference>
<dbReference type="PIRSF" id="PIRSF000294">
    <property type="entry name" value="Cytochrome-c_peroxidase"/>
    <property type="match status" value="1"/>
</dbReference>
<evidence type="ECO:0000313" key="10">
    <source>
        <dbReference type="EMBL" id="MEY6433714.1"/>
    </source>
</evidence>